<keyword evidence="1" id="KW-0472">Membrane</keyword>
<accession>A0A0A8VE54</accession>
<evidence type="ECO:0000256" key="1">
    <source>
        <dbReference type="SAM" id="Phobius"/>
    </source>
</evidence>
<proteinExistence type="predicted"/>
<evidence type="ECO:0000313" key="2">
    <source>
        <dbReference type="EMBL" id="CEK27855.1"/>
    </source>
</evidence>
<organism evidence="2">
    <name type="scientific">Yersinia ruckeri</name>
    <dbReference type="NCBI Taxonomy" id="29486"/>
    <lineage>
        <taxon>Bacteria</taxon>
        <taxon>Pseudomonadati</taxon>
        <taxon>Pseudomonadota</taxon>
        <taxon>Gammaproteobacteria</taxon>
        <taxon>Enterobacterales</taxon>
        <taxon>Yersiniaceae</taxon>
        <taxon>Yersinia</taxon>
    </lineage>
</organism>
<dbReference type="EMBL" id="LN681231">
    <property type="protein sequence ID" value="CEK27855.1"/>
    <property type="molecule type" value="Genomic_DNA"/>
</dbReference>
<dbReference type="RefSeq" id="WP_004721816.1">
    <property type="nucleotide sequence ID" value="NZ_CABIHR010000025.1"/>
</dbReference>
<dbReference type="AlphaFoldDB" id="A0A0A8VE54"/>
<protein>
    <submittedName>
        <fullName evidence="2">Uncharacterized protein</fullName>
    </submittedName>
</protein>
<name>A0A0A8VE54_YERRU</name>
<keyword evidence="1" id="KW-1133">Transmembrane helix</keyword>
<feature type="transmembrane region" description="Helical" evidence="1">
    <location>
        <begin position="39"/>
        <end position="59"/>
    </location>
</feature>
<reference evidence="2" key="1">
    <citation type="journal article" date="2015" name="Genome Announc.">
        <title>Complete Genome Sequence of Yersinia ruckeri Strain CSF007-82, Etiologic Agent of Red Mouth Disease in Salmonid Fish.</title>
        <authorList>
            <person name="Nelson M.C."/>
            <person name="LaPatra S.E."/>
            <person name="Welch T.J."/>
            <person name="Graf J."/>
        </authorList>
    </citation>
    <scope>NUCLEOTIDE SEQUENCE</scope>
    <source>
        <strain evidence="2">CSF007-82</strain>
    </source>
</reference>
<sequence>MKQKGFRQHHVEVEADNESEAINKLNKNSSDYLDSLKDYSGNLLICSIFVVIMAIVYFFS</sequence>
<keyword evidence="1" id="KW-0812">Transmembrane</keyword>
<gene>
    <name evidence="2" type="ORF">CSF007_10525</name>
</gene>